<name>A0A0M0LI51_9BACI</name>
<dbReference type="Proteomes" id="UP000037558">
    <property type="component" value="Unassembled WGS sequence"/>
</dbReference>
<dbReference type="STRING" id="284581.AMD01_01095"/>
<evidence type="ECO:0000313" key="2">
    <source>
        <dbReference type="Proteomes" id="UP000037558"/>
    </source>
</evidence>
<organism evidence="1 2">
    <name type="scientific">Priestia koreensis</name>
    <dbReference type="NCBI Taxonomy" id="284581"/>
    <lineage>
        <taxon>Bacteria</taxon>
        <taxon>Bacillati</taxon>
        <taxon>Bacillota</taxon>
        <taxon>Bacilli</taxon>
        <taxon>Bacillales</taxon>
        <taxon>Bacillaceae</taxon>
        <taxon>Priestia</taxon>
    </lineage>
</organism>
<comment type="caution">
    <text evidence="1">The sequence shown here is derived from an EMBL/GenBank/DDBJ whole genome shotgun (WGS) entry which is preliminary data.</text>
</comment>
<reference evidence="2" key="1">
    <citation type="submission" date="2015-08" db="EMBL/GenBank/DDBJ databases">
        <title>Fjat-14210 dsm16467.</title>
        <authorList>
            <person name="Liu B."/>
            <person name="Wang J."/>
            <person name="Zhu Y."/>
            <person name="Liu G."/>
            <person name="Chen Q."/>
            <person name="Chen Z."/>
            <person name="Lan J."/>
            <person name="Che J."/>
            <person name="Ge C."/>
            <person name="Shi H."/>
            <person name="Pan Z."/>
            <person name="Liu X."/>
        </authorList>
    </citation>
    <scope>NUCLEOTIDE SEQUENCE [LARGE SCALE GENOMIC DNA]</scope>
    <source>
        <strain evidence="2">DSM 16467</strain>
    </source>
</reference>
<accession>A0A0M0LI51</accession>
<dbReference type="EMBL" id="LILC01000002">
    <property type="protein sequence ID" value="KOO50383.1"/>
    <property type="molecule type" value="Genomic_DNA"/>
</dbReference>
<gene>
    <name evidence="1" type="ORF">AMD01_01095</name>
</gene>
<keyword evidence="2" id="KW-1185">Reference proteome</keyword>
<evidence type="ECO:0008006" key="3">
    <source>
        <dbReference type="Google" id="ProtNLM"/>
    </source>
</evidence>
<sequence>MGQAIMKRIIGCLILIFMLIGSIHSEAVGSPNERSTWLWDTQEIVKNPDTVMNFLVKQRVTRLYLQIDQDVPYSIYMSFLSKAAKTGIQVYALDGAPQWAHDRDRIDSFFIWLQDYQQSAGLTERFKGVHLDIEPYTLPEWENDVAKSVADYQTAIQYIAFLSKSMNVPFTVDIPSWYDRVPFKNQFGNDFLARWVIKYTDGTTIMAYRSKAEGPDGIIQITKTEVAWAEHLKKKVEIAVETNPAIEASLSFGSYPLSTMETETKQVMNRFKSSAGFSNMGIHYYNTWKQLVEK</sequence>
<proteinExistence type="predicted"/>
<dbReference type="AlphaFoldDB" id="A0A0M0LI51"/>
<dbReference type="OrthoDB" id="7054537at2"/>
<dbReference type="PATRIC" id="fig|284581.3.peg.468"/>
<dbReference type="RefSeq" id="WP_053399537.1">
    <property type="nucleotide sequence ID" value="NZ_JAMAUM010000002.1"/>
</dbReference>
<protein>
    <recommendedName>
        <fullName evidence="3">Amidase</fullName>
    </recommendedName>
</protein>
<evidence type="ECO:0000313" key="1">
    <source>
        <dbReference type="EMBL" id="KOO50383.1"/>
    </source>
</evidence>